<feature type="compositionally biased region" description="Basic and acidic residues" evidence="1">
    <location>
        <begin position="108"/>
        <end position="118"/>
    </location>
</feature>
<feature type="region of interest" description="Disordered" evidence="1">
    <location>
        <begin position="1"/>
        <end position="84"/>
    </location>
</feature>
<sequence length="808" mass="90580">MSDCRSFGSNFRPSSQSRKISIGVLVDSLAKRKPGGNKEDQDKQANAERIKPSFGVSTGGKDKGDAVRTSKGNQTEDNEQVKSPWITFRSLHRETLSPETASLQKEASNPREKKLNTVKDVPEISSFSFSQNQNINAHNVGSEQKKFDGIISGQAYKRKGRKDDNSQRVEEFNCANKWKDKVELEHKADKTENIQTETLKKKLHELFATVSSPKSQQSSLQSHKVGSNNSKQKRSADHGGDTAVKHRQNSVDVEIVSDNPDKTVKRPATHSLIQKRAPAKVQLANSKINLSSKQKHGDNIFSFGEGRSAKLDGAVNNGSLLPRQKKNEKKSSKIDPHQISSPEEETADEIESLPDSSSEKGGENLEKVQEKESFHSPMPNETNERVNFDNPTSPGKWDKQEDDGNISLRNFAHAQDDFQSPTFRFNTPILNTSSSPTPKTVEIERGTCSPVPFERGFSIRNIGSFRSFQTSGPASTKSSAEAQSSDDTEKHTASSLRNRMPGKETIDAVNEHSEPSSSASEEQFSETFKDGSPIINRYDRHRENLISPETVISEKPNFEHCPIKRLRKEDKFLLYFSSEGAGTGESYWFQESLEENQEDELTRAITLLALALESFKRKMDSATRKKSSEILMSISEEMKSILLKAESQIESDVGKMTSLGKTKRKRLETRLQEQQEQLKLILEKFKEDIHHHLLDCNSILEGMESHQNELKGIMKKQKVSHQKLLMHVEETAKIQLNNAERRITAVHEASSKFLFMLVVAFPQFRHHVSSTDYVGHLQSKCLGLENMSIQLPNLVGEGKDAAAETCNC</sequence>
<feature type="compositionally biased region" description="Low complexity" evidence="1">
    <location>
        <begin position="211"/>
        <end position="222"/>
    </location>
</feature>
<dbReference type="PANTHER" id="PTHR36027:SF1">
    <property type="entry name" value="MEIOSIS-SPECIFIC PROTEIN ASY3"/>
    <property type="match status" value="1"/>
</dbReference>
<dbReference type="Proteomes" id="UP000436088">
    <property type="component" value="Unassembled WGS sequence"/>
</dbReference>
<protein>
    <submittedName>
        <fullName evidence="3">Phytochrome interacting factor 3</fullName>
    </submittedName>
</protein>
<feature type="compositionally biased region" description="Basic and acidic residues" evidence="1">
    <location>
        <begin position="501"/>
        <end position="514"/>
    </location>
</feature>
<keyword evidence="4" id="KW-1185">Reference proteome</keyword>
<feature type="compositionally biased region" description="Basic and acidic residues" evidence="1">
    <location>
        <begin position="357"/>
        <end position="374"/>
    </location>
</feature>
<evidence type="ECO:0000256" key="1">
    <source>
        <dbReference type="SAM" id="MobiDB-lite"/>
    </source>
</evidence>
<dbReference type="InterPro" id="IPR037731">
    <property type="entry name" value="ASY3-like"/>
</dbReference>
<comment type="caution">
    <text evidence="3">The sequence shown here is derived from an EMBL/GenBank/DDBJ whole genome shotgun (WGS) entry which is preliminary data.</text>
</comment>
<feature type="compositionally biased region" description="Polar residues" evidence="1">
    <location>
        <begin position="467"/>
        <end position="485"/>
    </location>
</feature>
<feature type="compositionally biased region" description="Polar residues" evidence="1">
    <location>
        <begin position="97"/>
        <end position="107"/>
    </location>
</feature>
<dbReference type="EMBL" id="VEPZ02001053">
    <property type="protein sequence ID" value="KAE8697235.1"/>
    <property type="molecule type" value="Genomic_DNA"/>
</dbReference>
<dbReference type="Pfam" id="PF20435">
    <property type="entry name" value="ASY3-like"/>
    <property type="match status" value="2"/>
</dbReference>
<organism evidence="3 4">
    <name type="scientific">Hibiscus syriacus</name>
    <name type="common">Rose of Sharon</name>
    <dbReference type="NCBI Taxonomy" id="106335"/>
    <lineage>
        <taxon>Eukaryota</taxon>
        <taxon>Viridiplantae</taxon>
        <taxon>Streptophyta</taxon>
        <taxon>Embryophyta</taxon>
        <taxon>Tracheophyta</taxon>
        <taxon>Spermatophyta</taxon>
        <taxon>Magnoliopsida</taxon>
        <taxon>eudicotyledons</taxon>
        <taxon>Gunneridae</taxon>
        <taxon>Pentapetalae</taxon>
        <taxon>rosids</taxon>
        <taxon>malvids</taxon>
        <taxon>Malvales</taxon>
        <taxon>Malvaceae</taxon>
        <taxon>Malvoideae</taxon>
        <taxon>Hibiscus</taxon>
    </lineage>
</organism>
<feature type="region of interest" description="Disordered" evidence="1">
    <location>
        <begin position="467"/>
        <end position="532"/>
    </location>
</feature>
<feature type="compositionally biased region" description="Polar residues" evidence="1">
    <location>
        <begin position="7"/>
        <end position="19"/>
    </location>
</feature>
<dbReference type="PANTHER" id="PTHR36027">
    <property type="entry name" value="MEIOSIS-SPECIFIC PROTEIN ASY3"/>
    <property type="match status" value="1"/>
</dbReference>
<dbReference type="GO" id="GO:0051321">
    <property type="term" value="P:meiotic cell cycle"/>
    <property type="evidence" value="ECO:0007669"/>
    <property type="project" value="InterPro"/>
</dbReference>
<feature type="compositionally biased region" description="Basic and acidic residues" evidence="1">
    <location>
        <begin position="234"/>
        <end position="244"/>
    </location>
</feature>
<dbReference type="AlphaFoldDB" id="A0A6A3A231"/>
<feature type="compositionally biased region" description="Acidic residues" evidence="1">
    <location>
        <begin position="342"/>
        <end position="352"/>
    </location>
</feature>
<evidence type="ECO:0000313" key="3">
    <source>
        <dbReference type="EMBL" id="KAE8697235.1"/>
    </source>
</evidence>
<feature type="compositionally biased region" description="Basic and acidic residues" evidence="1">
    <location>
        <begin position="36"/>
        <end position="51"/>
    </location>
</feature>
<feature type="compositionally biased region" description="Polar residues" evidence="1">
    <location>
        <begin position="283"/>
        <end position="292"/>
    </location>
</feature>
<proteinExistence type="predicted"/>
<evidence type="ECO:0000313" key="4">
    <source>
        <dbReference type="Proteomes" id="UP000436088"/>
    </source>
</evidence>
<feature type="domain" description="Meiosis-specific protein ASY3-like coiled-coil" evidence="2">
    <location>
        <begin position="396"/>
        <end position="754"/>
    </location>
</feature>
<dbReference type="InterPro" id="IPR046845">
    <property type="entry name" value="ASY3-like_CC"/>
</dbReference>
<reference evidence="3" key="1">
    <citation type="submission" date="2019-09" db="EMBL/GenBank/DDBJ databases">
        <title>Draft genome information of white flower Hibiscus syriacus.</title>
        <authorList>
            <person name="Kim Y.-M."/>
        </authorList>
    </citation>
    <scope>NUCLEOTIDE SEQUENCE [LARGE SCALE GENOMIC DNA]</scope>
    <source>
        <strain evidence="3">YM2019G1</strain>
    </source>
</reference>
<feature type="region of interest" description="Disordered" evidence="1">
    <location>
        <begin position="96"/>
        <end position="118"/>
    </location>
</feature>
<feature type="region of interest" description="Disordered" evidence="1">
    <location>
        <begin position="208"/>
        <end position="405"/>
    </location>
</feature>
<evidence type="ECO:0000259" key="2">
    <source>
        <dbReference type="Pfam" id="PF20435"/>
    </source>
</evidence>
<gene>
    <name evidence="3" type="ORF">F3Y22_tig00110627pilonHSYRG00112</name>
</gene>
<name>A0A6A3A231_HIBSY</name>
<accession>A0A6A3A231</accession>
<feature type="compositionally biased region" description="Low complexity" evidence="1">
    <location>
        <begin position="515"/>
        <end position="526"/>
    </location>
</feature>
<feature type="domain" description="Meiosis-specific protein ASY3-like coiled-coil" evidence="2">
    <location>
        <begin position="1"/>
        <end position="348"/>
    </location>
</feature>